<dbReference type="InParanoid" id="A0A4S2MR76"/>
<organism evidence="7 8">
    <name type="scientific">Ascodesmis nigricans</name>
    <dbReference type="NCBI Taxonomy" id="341454"/>
    <lineage>
        <taxon>Eukaryota</taxon>
        <taxon>Fungi</taxon>
        <taxon>Dikarya</taxon>
        <taxon>Ascomycota</taxon>
        <taxon>Pezizomycotina</taxon>
        <taxon>Pezizomycetes</taxon>
        <taxon>Pezizales</taxon>
        <taxon>Ascodesmidaceae</taxon>
        <taxon>Ascodesmis</taxon>
    </lineage>
</organism>
<evidence type="ECO:0000256" key="5">
    <source>
        <dbReference type="SAM" id="MobiDB-lite"/>
    </source>
</evidence>
<dbReference type="Pfam" id="PF08601">
    <property type="entry name" value="PAP1"/>
    <property type="match status" value="2"/>
</dbReference>
<dbReference type="GO" id="GO:0090575">
    <property type="term" value="C:RNA polymerase II transcription regulator complex"/>
    <property type="evidence" value="ECO:0007669"/>
    <property type="project" value="TreeGrafter"/>
</dbReference>
<evidence type="ECO:0000256" key="1">
    <source>
        <dbReference type="ARBA" id="ARBA00004123"/>
    </source>
</evidence>
<evidence type="ECO:0000313" key="7">
    <source>
        <dbReference type="EMBL" id="TGZ78199.1"/>
    </source>
</evidence>
<feature type="compositionally biased region" description="Basic and acidic residues" evidence="5">
    <location>
        <begin position="173"/>
        <end position="184"/>
    </location>
</feature>
<feature type="compositionally biased region" description="Low complexity" evidence="5">
    <location>
        <begin position="343"/>
        <end position="370"/>
    </location>
</feature>
<dbReference type="EMBL" id="ML220144">
    <property type="protein sequence ID" value="TGZ78199.1"/>
    <property type="molecule type" value="Genomic_DNA"/>
</dbReference>
<dbReference type="GO" id="GO:0034599">
    <property type="term" value="P:cellular response to oxidative stress"/>
    <property type="evidence" value="ECO:0007669"/>
    <property type="project" value="UniProtKB-ARBA"/>
</dbReference>
<dbReference type="InterPro" id="IPR023167">
    <property type="entry name" value="Yap1_redox_dom_sf"/>
</dbReference>
<dbReference type="PROSITE" id="PS00036">
    <property type="entry name" value="BZIP_BASIC"/>
    <property type="match status" value="1"/>
</dbReference>
<evidence type="ECO:0000256" key="3">
    <source>
        <dbReference type="ARBA" id="ARBA00023242"/>
    </source>
</evidence>
<dbReference type="GO" id="GO:0005737">
    <property type="term" value="C:cytoplasm"/>
    <property type="evidence" value="ECO:0007669"/>
    <property type="project" value="UniProtKB-SubCell"/>
</dbReference>
<accession>A0A4S2MR76</accession>
<dbReference type="FunFam" id="1.20.5.170:FF:000067">
    <property type="entry name" value="BZIP transcription factor"/>
    <property type="match status" value="1"/>
</dbReference>
<evidence type="ECO:0000259" key="6">
    <source>
        <dbReference type="PROSITE" id="PS50217"/>
    </source>
</evidence>
<dbReference type="SMART" id="SM00338">
    <property type="entry name" value="BRLZ"/>
    <property type="match status" value="1"/>
</dbReference>
<protein>
    <recommendedName>
        <fullName evidence="6">BZIP domain-containing protein</fullName>
    </recommendedName>
</protein>
<keyword evidence="3" id="KW-0539">Nucleus</keyword>
<dbReference type="InterPro" id="IPR013910">
    <property type="entry name" value="TF_PAP1"/>
</dbReference>
<feature type="region of interest" description="Disordered" evidence="5">
    <location>
        <begin position="156"/>
        <end position="230"/>
    </location>
</feature>
<dbReference type="SUPFAM" id="SSF111430">
    <property type="entry name" value="YAP1 redox domain"/>
    <property type="match status" value="1"/>
</dbReference>
<dbReference type="CDD" id="cd14688">
    <property type="entry name" value="bZIP_YAP"/>
    <property type="match status" value="1"/>
</dbReference>
<dbReference type="InterPro" id="IPR050936">
    <property type="entry name" value="AP-1-like"/>
</dbReference>
<dbReference type="GO" id="GO:0001228">
    <property type="term" value="F:DNA-binding transcription activator activity, RNA polymerase II-specific"/>
    <property type="evidence" value="ECO:0007669"/>
    <property type="project" value="TreeGrafter"/>
</dbReference>
<dbReference type="PANTHER" id="PTHR40621:SF6">
    <property type="entry name" value="AP-1-LIKE TRANSCRIPTION FACTOR YAP1-RELATED"/>
    <property type="match status" value="1"/>
</dbReference>
<comment type="subcellular location">
    <subcellularLocation>
        <location evidence="2">Cytoplasm</location>
    </subcellularLocation>
    <subcellularLocation>
        <location evidence="1">Nucleus</location>
    </subcellularLocation>
</comment>
<keyword evidence="8" id="KW-1185">Reference proteome</keyword>
<dbReference type="Gene3D" id="1.10.238.100">
    <property type="entry name" value="YAP1 redox domain. Chain B"/>
    <property type="match status" value="1"/>
</dbReference>
<dbReference type="FunCoup" id="A0A4S2MR76">
    <property type="interactions" value="2833"/>
</dbReference>
<feature type="region of interest" description="Disordered" evidence="5">
    <location>
        <begin position="498"/>
        <end position="554"/>
    </location>
</feature>
<dbReference type="InterPro" id="IPR046347">
    <property type="entry name" value="bZIP_sf"/>
</dbReference>
<reference evidence="7 8" key="1">
    <citation type="submission" date="2019-04" db="EMBL/GenBank/DDBJ databases">
        <title>Comparative genomics and transcriptomics to analyze fruiting body development in filamentous ascomycetes.</title>
        <authorList>
            <consortium name="DOE Joint Genome Institute"/>
            <person name="Lutkenhaus R."/>
            <person name="Traeger S."/>
            <person name="Breuer J."/>
            <person name="Kuo A."/>
            <person name="Lipzen A."/>
            <person name="Pangilinan J."/>
            <person name="Dilworth D."/>
            <person name="Sandor L."/>
            <person name="Poggeler S."/>
            <person name="Barry K."/>
            <person name="Grigoriev I.V."/>
            <person name="Nowrousian M."/>
        </authorList>
    </citation>
    <scope>NUCLEOTIDE SEQUENCE [LARGE SCALE GENOMIC DNA]</scope>
    <source>
        <strain evidence="7 8">CBS 389.68</strain>
    </source>
</reference>
<evidence type="ECO:0000313" key="8">
    <source>
        <dbReference type="Proteomes" id="UP000298138"/>
    </source>
</evidence>
<feature type="compositionally biased region" description="Low complexity" evidence="5">
    <location>
        <begin position="505"/>
        <end position="533"/>
    </location>
</feature>
<feature type="region of interest" description="Disordered" evidence="5">
    <location>
        <begin position="315"/>
        <end position="386"/>
    </location>
</feature>
<sequence length="664" mass="70732">MAATTSTASQKQQQHQQQHQPSPQLSQNLYHLSPDQQGLLLAALTSNSSSSPMFNTPTLSQLSRHGFHPQNSHHIPQDMIRPAQEPSPPLSAELDGYGGTPMMGSLDGFPEWGEEMDAGGWEFDYSDPALLNAALLQSEGLQIEESPVTATTMEGGLEKRKQPGDQGEQQTESEAKRRESDDKSSTTTSTPTTTAKKPGRKPLTSEPTSKRKAQNRAAQRAFRERKEKHLKDLEEKVATLTKASETANHENSILKAQIDRLETELREYKRRLQTSELSRSTRTAVSSLPGFQFDFPPFGGSNSIFTSMNHGAVKQEKLSPRSTSLASTTVPSYTTPFTDTHSRTPSLITHTTTSSSPSSHTTPSSCNTTPEPSTNQHHTCGGGDGKETETTFCEKLGMACGNPNNPIPKAPAAKFVSPILENALAAGVDGREALDWLAKGDLDVGFEPLLEGEFGGLVGEINGHLGGVLASGGAGTSGAAGDAGGVGGTGFFDREFETTGPPMFSTLTPASTTSPASTASPPTSAATAAAQALTERENLNSNNKKHSKSGKPSLIAQIDRLNSLDDDDEGDNADEEEEVVPAETAKMLSCNKIWDTISSHPKFQNGELDMDGLCQELRSKAKCSEAGVVVAENDVREVLGKVESGGQRGGQGVGGRMWGLGMGW</sequence>
<evidence type="ECO:0000256" key="4">
    <source>
        <dbReference type="ARBA" id="ARBA00038132"/>
    </source>
</evidence>
<dbReference type="SUPFAM" id="SSF57959">
    <property type="entry name" value="Leucine zipper domain"/>
    <property type="match status" value="1"/>
</dbReference>
<feature type="domain" description="BZIP" evidence="6">
    <location>
        <begin position="205"/>
        <end position="268"/>
    </location>
</feature>
<feature type="compositionally biased region" description="Polar residues" evidence="5">
    <location>
        <begin position="320"/>
        <end position="339"/>
    </location>
</feature>
<comment type="similarity">
    <text evidence="4">Belongs to the bZIP family. YAP subfamily.</text>
</comment>
<dbReference type="GO" id="GO:0000976">
    <property type="term" value="F:transcription cis-regulatory region binding"/>
    <property type="evidence" value="ECO:0007669"/>
    <property type="project" value="InterPro"/>
</dbReference>
<name>A0A4S2MR76_9PEZI</name>
<gene>
    <name evidence="7" type="ORF">EX30DRAFT_385451</name>
</gene>
<feature type="compositionally biased region" description="Low complexity" evidence="5">
    <location>
        <begin position="39"/>
        <end position="51"/>
    </location>
</feature>
<feature type="region of interest" description="Disordered" evidence="5">
    <location>
        <begin position="1"/>
        <end position="88"/>
    </location>
</feature>
<proteinExistence type="inferred from homology"/>
<dbReference type="Proteomes" id="UP000298138">
    <property type="component" value="Unassembled WGS sequence"/>
</dbReference>
<feature type="compositionally biased region" description="Basic and acidic residues" evidence="5">
    <location>
        <begin position="221"/>
        <end position="230"/>
    </location>
</feature>
<dbReference type="Gene3D" id="1.20.5.170">
    <property type="match status" value="1"/>
</dbReference>
<dbReference type="PROSITE" id="PS50217">
    <property type="entry name" value="BZIP"/>
    <property type="match status" value="1"/>
</dbReference>
<feature type="compositionally biased region" description="Low complexity" evidence="5">
    <location>
        <begin position="9"/>
        <end position="27"/>
    </location>
</feature>
<dbReference type="STRING" id="341454.A0A4S2MR76"/>
<evidence type="ECO:0000256" key="2">
    <source>
        <dbReference type="ARBA" id="ARBA00004496"/>
    </source>
</evidence>
<dbReference type="OrthoDB" id="5380163at2759"/>
<feature type="compositionally biased region" description="Polar residues" evidence="5">
    <location>
        <begin position="52"/>
        <end position="74"/>
    </location>
</feature>
<dbReference type="Pfam" id="PF00170">
    <property type="entry name" value="bZIP_1"/>
    <property type="match status" value="1"/>
</dbReference>
<dbReference type="InterPro" id="IPR004827">
    <property type="entry name" value="bZIP"/>
</dbReference>
<dbReference type="PANTHER" id="PTHR40621">
    <property type="entry name" value="TRANSCRIPTION FACTOR KAPC-RELATED"/>
    <property type="match status" value="1"/>
</dbReference>
<feature type="compositionally biased region" description="Low complexity" evidence="5">
    <location>
        <begin position="185"/>
        <end position="194"/>
    </location>
</feature>
<dbReference type="AlphaFoldDB" id="A0A4S2MR76"/>